<evidence type="ECO:0000313" key="2">
    <source>
        <dbReference type="EMBL" id="KAG2406986.1"/>
    </source>
</evidence>
<dbReference type="Pfam" id="PF00646">
    <property type="entry name" value="F-box"/>
    <property type="match status" value="1"/>
</dbReference>
<evidence type="ECO:0000313" key="3">
    <source>
        <dbReference type="Proteomes" id="UP000743370"/>
    </source>
</evidence>
<accession>A0A8T0L4X7</accession>
<dbReference type="InterPro" id="IPR011043">
    <property type="entry name" value="Gal_Oxase/kelch_b-propeller"/>
</dbReference>
<dbReference type="Pfam" id="PF08268">
    <property type="entry name" value="FBA_3"/>
    <property type="match status" value="1"/>
</dbReference>
<dbReference type="NCBIfam" id="TIGR01640">
    <property type="entry name" value="F_box_assoc_1"/>
    <property type="match status" value="1"/>
</dbReference>
<dbReference type="Gene3D" id="1.20.1280.50">
    <property type="match status" value="1"/>
</dbReference>
<proteinExistence type="predicted"/>
<comment type="caution">
    <text evidence="2">The sequence shown here is derived from an EMBL/GenBank/DDBJ whole genome shotgun (WGS) entry which is preliminary data.</text>
</comment>
<dbReference type="PANTHER" id="PTHR31672:SF13">
    <property type="entry name" value="F-BOX PROTEIN CPR30-LIKE"/>
    <property type="match status" value="1"/>
</dbReference>
<dbReference type="SUPFAM" id="SSF81383">
    <property type="entry name" value="F-box domain"/>
    <property type="match status" value="1"/>
</dbReference>
<reference evidence="2 3" key="1">
    <citation type="submission" date="2020-05" db="EMBL/GenBank/DDBJ databases">
        <title>Vigna angularis (adzuki bean) Var. LongXiaoDou No. 4 denovo assembly.</title>
        <authorList>
            <person name="Xiang H."/>
        </authorList>
    </citation>
    <scope>NUCLEOTIDE SEQUENCE [LARGE SCALE GENOMIC DNA]</scope>
    <source>
        <tissue evidence="2">Leaf</tissue>
    </source>
</reference>
<dbReference type="Proteomes" id="UP000743370">
    <property type="component" value="Unassembled WGS sequence"/>
</dbReference>
<dbReference type="SUPFAM" id="SSF50965">
    <property type="entry name" value="Galactose oxidase, central domain"/>
    <property type="match status" value="1"/>
</dbReference>
<dbReference type="EMBL" id="JABFOF010000001">
    <property type="protein sequence ID" value="KAG2406986.1"/>
    <property type="molecule type" value="Genomic_DNA"/>
</dbReference>
<dbReference type="PANTHER" id="PTHR31672">
    <property type="entry name" value="BNACNNG10540D PROTEIN"/>
    <property type="match status" value="1"/>
</dbReference>
<evidence type="ECO:0000259" key="1">
    <source>
        <dbReference type="PROSITE" id="PS50181"/>
    </source>
</evidence>
<dbReference type="InterPro" id="IPR017451">
    <property type="entry name" value="F-box-assoc_interact_dom"/>
</dbReference>
<sequence length="376" mass="43647">MKKQSDGKGMELLPEDVIMEILLKLNVKSLVRCKSVCKSWLSLISDSHFIKLHFDMSSTEKLMFLSIWEKNRELPSIDFNASLNHDSSLVQFKVPHEIFYHVYLKFGGSCRGFLVLKSWKYIYLWNPCTGFLKQVCQSPMDSLEDVSYDLLFQGLGYDPLTDDYLVVQLFRNLNTNDRKRAQVFSIRANKWIEIEPVNLSFTSCGWENYRPGRVLNNVIYWLGCCLKEEMHVVFIIGFDVTKRMFFEIVVPVDVGNNIDQIALSEHAGLLSLCVFKESNHSIEIWSMKEYRVESSWAKTSVVSLVLPRRFFNLLCVTKDGDIVGEDYKKLIKYNKKGKVKENLSLARLHLSSFHVEIYKESLFSLPCHNEQAIEDN</sequence>
<dbReference type="AlphaFoldDB" id="A0A8T0L4X7"/>
<dbReference type="InterPro" id="IPR036047">
    <property type="entry name" value="F-box-like_dom_sf"/>
</dbReference>
<protein>
    <submittedName>
        <fullName evidence="2">Putative F-box protein</fullName>
    </submittedName>
</protein>
<dbReference type="InterPro" id="IPR013187">
    <property type="entry name" value="F-box-assoc_dom_typ3"/>
</dbReference>
<dbReference type="SMART" id="SM00256">
    <property type="entry name" value="FBOX"/>
    <property type="match status" value="1"/>
</dbReference>
<name>A0A8T0L4X7_PHAAN</name>
<gene>
    <name evidence="2" type="ORF">HKW66_Vig0018080</name>
</gene>
<dbReference type="InterPro" id="IPR050796">
    <property type="entry name" value="SCF_F-box_component"/>
</dbReference>
<feature type="domain" description="F-box" evidence="1">
    <location>
        <begin position="7"/>
        <end position="52"/>
    </location>
</feature>
<dbReference type="CDD" id="cd22157">
    <property type="entry name" value="F-box_AtFBW1-like"/>
    <property type="match status" value="1"/>
</dbReference>
<organism evidence="2 3">
    <name type="scientific">Phaseolus angularis</name>
    <name type="common">Azuki bean</name>
    <name type="synonym">Vigna angularis</name>
    <dbReference type="NCBI Taxonomy" id="3914"/>
    <lineage>
        <taxon>Eukaryota</taxon>
        <taxon>Viridiplantae</taxon>
        <taxon>Streptophyta</taxon>
        <taxon>Embryophyta</taxon>
        <taxon>Tracheophyta</taxon>
        <taxon>Spermatophyta</taxon>
        <taxon>Magnoliopsida</taxon>
        <taxon>eudicotyledons</taxon>
        <taxon>Gunneridae</taxon>
        <taxon>Pentapetalae</taxon>
        <taxon>rosids</taxon>
        <taxon>fabids</taxon>
        <taxon>Fabales</taxon>
        <taxon>Fabaceae</taxon>
        <taxon>Papilionoideae</taxon>
        <taxon>50 kb inversion clade</taxon>
        <taxon>NPAAA clade</taxon>
        <taxon>indigoferoid/millettioid clade</taxon>
        <taxon>Phaseoleae</taxon>
        <taxon>Vigna</taxon>
    </lineage>
</organism>
<dbReference type="PROSITE" id="PS50181">
    <property type="entry name" value="FBOX"/>
    <property type="match status" value="1"/>
</dbReference>
<dbReference type="InterPro" id="IPR001810">
    <property type="entry name" value="F-box_dom"/>
</dbReference>